<dbReference type="CDD" id="cd01040">
    <property type="entry name" value="Mb-like"/>
    <property type="match status" value="1"/>
</dbReference>
<dbReference type="GO" id="GO:0019825">
    <property type="term" value="F:oxygen binding"/>
    <property type="evidence" value="ECO:0007669"/>
    <property type="project" value="InterPro"/>
</dbReference>
<evidence type="ECO:0000256" key="1">
    <source>
        <dbReference type="ARBA" id="ARBA00022448"/>
    </source>
</evidence>
<evidence type="ECO:0000256" key="5">
    <source>
        <dbReference type="ARBA" id="ARBA00023004"/>
    </source>
</evidence>
<dbReference type="GO" id="GO:0046872">
    <property type="term" value="F:metal ion binding"/>
    <property type="evidence" value="ECO:0007669"/>
    <property type="project" value="UniProtKB-KW"/>
</dbReference>
<evidence type="ECO:0000256" key="6">
    <source>
        <dbReference type="RuleBase" id="RU000356"/>
    </source>
</evidence>
<dbReference type="Gene3D" id="1.10.490.10">
    <property type="entry name" value="Globins"/>
    <property type="match status" value="1"/>
</dbReference>
<dbReference type="GO" id="GO:0020037">
    <property type="term" value="F:heme binding"/>
    <property type="evidence" value="ECO:0007669"/>
    <property type="project" value="InterPro"/>
</dbReference>
<accession>V5YM44</accession>
<evidence type="ECO:0000256" key="2">
    <source>
        <dbReference type="ARBA" id="ARBA00022617"/>
    </source>
</evidence>
<dbReference type="Pfam" id="PF00042">
    <property type="entry name" value="Globin"/>
    <property type="match status" value="1"/>
</dbReference>
<dbReference type="InterPro" id="IPR044399">
    <property type="entry name" value="Mb-like_M"/>
</dbReference>
<evidence type="ECO:0000256" key="3">
    <source>
        <dbReference type="ARBA" id="ARBA00022621"/>
    </source>
</evidence>
<keyword evidence="2 6" id="KW-0349">Heme</keyword>
<dbReference type="PANTHER" id="PTHR47217:SF1">
    <property type="entry name" value="GLOBIN-LIKE PROTEIN"/>
    <property type="match status" value="1"/>
</dbReference>
<gene>
    <name evidence="8" type="primary">PnHb12</name>
</gene>
<dbReference type="PANTHER" id="PTHR47217">
    <property type="entry name" value="GLOBIN-LIKE PROTEIN"/>
    <property type="match status" value="1"/>
</dbReference>
<dbReference type="EMBL" id="AB872483">
    <property type="protein sequence ID" value="BAO18442.1"/>
    <property type="molecule type" value="mRNA"/>
</dbReference>
<dbReference type="InterPro" id="IPR012292">
    <property type="entry name" value="Globin/Proto"/>
</dbReference>
<dbReference type="PROSITE" id="PS01033">
    <property type="entry name" value="GLOBIN"/>
    <property type="match status" value="1"/>
</dbReference>
<dbReference type="InterPro" id="IPR009050">
    <property type="entry name" value="Globin-like_sf"/>
</dbReference>
<protein>
    <submittedName>
        <fullName evidence="8">Globin</fullName>
    </submittedName>
</protein>
<evidence type="ECO:0000313" key="8">
    <source>
        <dbReference type="EMBL" id="BAO18442.1"/>
    </source>
</evidence>
<keyword evidence="4" id="KW-0479">Metal-binding</keyword>
<name>V5YM44_9DIPT</name>
<evidence type="ECO:0000256" key="4">
    <source>
        <dbReference type="ARBA" id="ARBA00022723"/>
    </source>
</evidence>
<keyword evidence="1 6" id="KW-0813">Transport</keyword>
<dbReference type="SUPFAM" id="SSF46458">
    <property type="entry name" value="Globin-like"/>
    <property type="match status" value="1"/>
</dbReference>
<keyword evidence="5" id="KW-0408">Iron</keyword>
<evidence type="ECO:0000259" key="7">
    <source>
        <dbReference type="PROSITE" id="PS01033"/>
    </source>
</evidence>
<dbReference type="AlphaFoldDB" id="V5YM44"/>
<sequence length="162" mass="18632">MDPPIPPLRDLSDRQVDIIKSTWAILNENPEESGEAIFYTFLERHPEHQKRYTAFRNKPLEELKGTPQIRRHSGKIMNIFNTAIEALGTENCKSTVFNAISDNADFHGKKGIKKEHYNQLRDIMLETVAGACTLDDEGKEAWSCLMDVVYHITFNVLDELRK</sequence>
<reference evidence="8" key="1">
    <citation type="submission" date="2013-11" db="EMBL/GenBank/DDBJ databases">
        <title>The genome of the anhydrobiotic midge reveals evolution of complete desiccation tolerance.</title>
        <authorList>
            <person name="Gusev O."/>
            <person name="Suetsugu Y."/>
            <person name="Cornette R."/>
            <person name="Kawashima T."/>
            <person name="Logacheva M."/>
            <person name="Kondrashov A."/>
            <person name="Penin A."/>
            <person name="Hatanaka R."/>
            <person name="Kikuta S."/>
            <person name="Shimura S."/>
            <person name="Katayose Y."/>
            <person name="Matsumoto T."/>
            <person name="Shagimardanova E."/>
            <person name="Alexeev D."/>
            <person name="Govorun V."/>
            <person name="Wisecaver J."/>
            <person name="Mikheyev A."/>
            <person name="Koyanagi R."/>
            <person name="Nishiyama T."/>
            <person name="Shigenobu S."/>
            <person name="Shibata F.T."/>
            <person name="Galygina V."/>
            <person name="Hasebe M."/>
            <person name="Okuda T."/>
            <person name="Satoh N."/>
            <person name="Kikawada T."/>
        </authorList>
    </citation>
    <scope>NUCLEOTIDE SEQUENCE</scope>
</reference>
<feature type="domain" description="Globin" evidence="7">
    <location>
        <begin position="10"/>
        <end position="158"/>
    </location>
</feature>
<comment type="similarity">
    <text evidence="6">Belongs to the globin family.</text>
</comment>
<dbReference type="GO" id="GO:0005344">
    <property type="term" value="F:oxygen carrier activity"/>
    <property type="evidence" value="ECO:0007669"/>
    <property type="project" value="UniProtKB-KW"/>
</dbReference>
<organism evidence="8">
    <name type="scientific">Polypedilum nubifer</name>
    <dbReference type="NCBI Taxonomy" id="54969"/>
    <lineage>
        <taxon>Eukaryota</taxon>
        <taxon>Metazoa</taxon>
        <taxon>Ecdysozoa</taxon>
        <taxon>Arthropoda</taxon>
        <taxon>Hexapoda</taxon>
        <taxon>Insecta</taxon>
        <taxon>Pterygota</taxon>
        <taxon>Neoptera</taxon>
        <taxon>Endopterygota</taxon>
        <taxon>Diptera</taxon>
        <taxon>Nematocera</taxon>
        <taxon>Chironomoidea</taxon>
        <taxon>Chironomidae</taxon>
        <taxon>Chironominae</taxon>
        <taxon>Polypedilum</taxon>
        <taxon>Polypedilum</taxon>
    </lineage>
</organism>
<keyword evidence="3 6" id="KW-0561">Oxygen transport</keyword>
<dbReference type="InterPro" id="IPR000971">
    <property type="entry name" value="Globin"/>
</dbReference>
<proteinExistence type="evidence at transcript level"/>